<keyword evidence="10" id="KW-1185">Reference proteome</keyword>
<proteinExistence type="inferred from homology"/>
<reference evidence="9 10" key="1">
    <citation type="submission" date="2016-11" db="EMBL/GenBank/DDBJ databases">
        <authorList>
            <person name="Jaros S."/>
            <person name="Januszkiewicz K."/>
            <person name="Wedrychowicz H."/>
        </authorList>
    </citation>
    <scope>NUCLEOTIDE SEQUENCE [LARGE SCALE GENOMIC DNA]</scope>
    <source>
        <strain evidence="9 10">DSM 43832</strain>
    </source>
</reference>
<dbReference type="InterPro" id="IPR038765">
    <property type="entry name" value="Papain-like_cys_pep_sf"/>
</dbReference>
<keyword evidence="7" id="KW-0732">Signal</keyword>
<keyword evidence="5" id="KW-0175">Coiled coil</keyword>
<feature type="compositionally biased region" description="Basic and acidic residues" evidence="6">
    <location>
        <begin position="197"/>
        <end position="209"/>
    </location>
</feature>
<dbReference type="AlphaFoldDB" id="A0A1M6NIF0"/>
<keyword evidence="3 9" id="KW-0378">Hydrolase</keyword>
<evidence type="ECO:0000256" key="1">
    <source>
        <dbReference type="ARBA" id="ARBA00007074"/>
    </source>
</evidence>
<evidence type="ECO:0000256" key="7">
    <source>
        <dbReference type="SAM" id="SignalP"/>
    </source>
</evidence>
<dbReference type="InterPro" id="IPR000064">
    <property type="entry name" value="NLP_P60_dom"/>
</dbReference>
<dbReference type="Proteomes" id="UP000184363">
    <property type="component" value="Unassembled WGS sequence"/>
</dbReference>
<organism evidence="9 10">
    <name type="scientific">Pseudonocardia thermophila</name>
    <dbReference type="NCBI Taxonomy" id="1848"/>
    <lineage>
        <taxon>Bacteria</taxon>
        <taxon>Bacillati</taxon>
        <taxon>Actinomycetota</taxon>
        <taxon>Actinomycetes</taxon>
        <taxon>Pseudonocardiales</taxon>
        <taxon>Pseudonocardiaceae</taxon>
        <taxon>Pseudonocardia</taxon>
    </lineage>
</organism>
<evidence type="ECO:0000256" key="2">
    <source>
        <dbReference type="ARBA" id="ARBA00022670"/>
    </source>
</evidence>
<dbReference type="GO" id="GO:0006508">
    <property type="term" value="P:proteolysis"/>
    <property type="evidence" value="ECO:0007669"/>
    <property type="project" value="UniProtKB-KW"/>
</dbReference>
<dbReference type="OrthoDB" id="4771638at2"/>
<feature type="chain" id="PRO_5038577657" evidence="7">
    <location>
        <begin position="30"/>
        <end position="437"/>
    </location>
</feature>
<protein>
    <submittedName>
        <fullName evidence="9">Cell wall-associated hydrolase, NlpC family</fullName>
    </submittedName>
</protein>
<evidence type="ECO:0000256" key="5">
    <source>
        <dbReference type="SAM" id="Coils"/>
    </source>
</evidence>
<evidence type="ECO:0000313" key="9">
    <source>
        <dbReference type="EMBL" id="SHJ95505.1"/>
    </source>
</evidence>
<feature type="coiled-coil region" evidence="5">
    <location>
        <begin position="60"/>
        <end position="115"/>
    </location>
</feature>
<evidence type="ECO:0000256" key="6">
    <source>
        <dbReference type="SAM" id="MobiDB-lite"/>
    </source>
</evidence>
<dbReference type="Gene3D" id="3.90.1720.10">
    <property type="entry name" value="endopeptidase domain like (from Nostoc punctiforme)"/>
    <property type="match status" value="1"/>
</dbReference>
<dbReference type="STRING" id="1848.SAMN05443637_101271"/>
<evidence type="ECO:0000256" key="4">
    <source>
        <dbReference type="ARBA" id="ARBA00022807"/>
    </source>
</evidence>
<dbReference type="PROSITE" id="PS51935">
    <property type="entry name" value="NLPC_P60"/>
    <property type="match status" value="1"/>
</dbReference>
<dbReference type="GO" id="GO:0008234">
    <property type="term" value="F:cysteine-type peptidase activity"/>
    <property type="evidence" value="ECO:0007669"/>
    <property type="project" value="UniProtKB-KW"/>
</dbReference>
<dbReference type="RefSeq" id="WP_073454956.1">
    <property type="nucleotide sequence ID" value="NZ_CALGVN010000063.1"/>
</dbReference>
<dbReference type="EMBL" id="FRAP01000001">
    <property type="protein sequence ID" value="SHJ95505.1"/>
    <property type="molecule type" value="Genomic_DNA"/>
</dbReference>
<feature type="region of interest" description="Disordered" evidence="6">
    <location>
        <begin position="30"/>
        <end position="51"/>
    </location>
</feature>
<dbReference type="SUPFAM" id="SSF54001">
    <property type="entry name" value="Cysteine proteinases"/>
    <property type="match status" value="1"/>
</dbReference>
<dbReference type="InterPro" id="IPR051794">
    <property type="entry name" value="PG_Endopeptidase_C40"/>
</dbReference>
<dbReference type="PANTHER" id="PTHR47359">
    <property type="entry name" value="PEPTIDOGLYCAN DL-ENDOPEPTIDASE CWLO"/>
    <property type="match status" value="1"/>
</dbReference>
<feature type="region of interest" description="Disordered" evidence="6">
    <location>
        <begin position="196"/>
        <end position="215"/>
    </location>
</feature>
<evidence type="ECO:0000256" key="3">
    <source>
        <dbReference type="ARBA" id="ARBA00022801"/>
    </source>
</evidence>
<keyword evidence="4" id="KW-0788">Thiol protease</keyword>
<gene>
    <name evidence="9" type="ORF">SAMN05443637_101271</name>
</gene>
<name>A0A1M6NIF0_PSETH</name>
<comment type="similarity">
    <text evidence="1">Belongs to the peptidase C40 family.</text>
</comment>
<accession>A0A1M6NIF0</accession>
<feature type="compositionally biased region" description="Pro residues" evidence="6">
    <location>
        <begin position="32"/>
        <end position="41"/>
    </location>
</feature>
<feature type="coiled-coil region" evidence="5">
    <location>
        <begin position="219"/>
        <end position="284"/>
    </location>
</feature>
<dbReference type="Pfam" id="PF00877">
    <property type="entry name" value="NLPC_P60"/>
    <property type="match status" value="1"/>
</dbReference>
<feature type="signal peptide" evidence="7">
    <location>
        <begin position="1"/>
        <end position="29"/>
    </location>
</feature>
<dbReference type="PANTHER" id="PTHR47359:SF3">
    <property type="entry name" value="NLP_P60 DOMAIN-CONTAINING PROTEIN-RELATED"/>
    <property type="match status" value="1"/>
</dbReference>
<sequence length="437" mass="45925">MRALCRAAAAPLAAVLVAFLLLAGAPVAAADPPSPTPPPNPSDQELAASRDAVTARSAEVGRLTAQLAELDERTDELQVQLAMRREDAEAALVELAAAQEAAATAARKAELARAETEAATAAIDAARARLDDLIASLYEQGPDLGPLGLLSAATGPDDLVDRAAYANLIAEQQKSVQESLEKARIAKANADSAARAALEDAREREEEAAAAKSVADDALATADAAAREHRRQLDEIAAQRAELQARLDAAIAADAGLREQRERFQRWQEEQAVAQARAQEAERAAAAGRVAAAGSTPARGSEAIRRVIDRAMSQIGVPYVWGGGNGRGPTTGIPDGLGSPLDRIGFDCSGLMLYAFNGVGVKLPRVSRNQFHAGKHVPISEIRPGDMLFWADPGKPIHHVALYIGNGKMIEAPYTGASVRVTKVRTKGLLPVATRVL</sequence>
<feature type="domain" description="NlpC/P60" evidence="8">
    <location>
        <begin position="301"/>
        <end position="437"/>
    </location>
</feature>
<evidence type="ECO:0000259" key="8">
    <source>
        <dbReference type="PROSITE" id="PS51935"/>
    </source>
</evidence>
<keyword evidence="2" id="KW-0645">Protease</keyword>
<evidence type="ECO:0000313" key="10">
    <source>
        <dbReference type="Proteomes" id="UP000184363"/>
    </source>
</evidence>